<dbReference type="Proteomes" id="UP000650628">
    <property type="component" value="Unassembled WGS sequence"/>
</dbReference>
<dbReference type="SUPFAM" id="SSF54909">
    <property type="entry name" value="Dimeric alpha+beta barrel"/>
    <property type="match status" value="1"/>
</dbReference>
<sequence length="117" mass="12546">MPLYAALLYTPDLDWSAPEQADDMKQYRAFHDEAGGHIRGGNALRPTSTATVVRVVGARGGEVVVSDGPYAETKEVLSGFYLLECADLDEAIMVAAKIPSAWQGAVEVRPVLPLDGE</sequence>
<reference evidence="3 4" key="1">
    <citation type="submission" date="2021-01" db="EMBL/GenBank/DDBJ databases">
        <title>Whole genome shotgun sequence of Planotetraspora mira NBRC 15435.</title>
        <authorList>
            <person name="Komaki H."/>
            <person name="Tamura T."/>
        </authorList>
    </citation>
    <scope>NUCLEOTIDE SEQUENCE [LARGE SCALE GENOMIC DNA]</scope>
    <source>
        <strain evidence="3 4">NBRC 15435</strain>
    </source>
</reference>
<dbReference type="Pfam" id="PF03795">
    <property type="entry name" value="YCII"/>
    <property type="match status" value="1"/>
</dbReference>
<accession>A0A8J3U039</accession>
<feature type="domain" description="YCII-related" evidence="2">
    <location>
        <begin position="22"/>
        <end position="114"/>
    </location>
</feature>
<evidence type="ECO:0000313" key="3">
    <source>
        <dbReference type="EMBL" id="GII34452.1"/>
    </source>
</evidence>
<comment type="caution">
    <text evidence="3">The sequence shown here is derived from an EMBL/GenBank/DDBJ whole genome shotgun (WGS) entry which is preliminary data.</text>
</comment>
<proteinExistence type="inferred from homology"/>
<gene>
    <name evidence="3" type="ORF">Pmi06nite_78940</name>
</gene>
<evidence type="ECO:0000313" key="4">
    <source>
        <dbReference type="Proteomes" id="UP000650628"/>
    </source>
</evidence>
<dbReference type="PANTHER" id="PTHR35174">
    <property type="entry name" value="BLL7171 PROTEIN-RELATED"/>
    <property type="match status" value="1"/>
</dbReference>
<dbReference type="InterPro" id="IPR005545">
    <property type="entry name" value="YCII"/>
</dbReference>
<comment type="similarity">
    <text evidence="1">Belongs to the YciI family.</text>
</comment>
<organism evidence="3 4">
    <name type="scientific">Planotetraspora mira</name>
    <dbReference type="NCBI Taxonomy" id="58121"/>
    <lineage>
        <taxon>Bacteria</taxon>
        <taxon>Bacillati</taxon>
        <taxon>Actinomycetota</taxon>
        <taxon>Actinomycetes</taxon>
        <taxon>Streptosporangiales</taxon>
        <taxon>Streptosporangiaceae</taxon>
        <taxon>Planotetraspora</taxon>
    </lineage>
</organism>
<dbReference type="Gene3D" id="3.30.70.1060">
    <property type="entry name" value="Dimeric alpha+beta barrel"/>
    <property type="match status" value="1"/>
</dbReference>
<dbReference type="PANTHER" id="PTHR35174:SF3">
    <property type="entry name" value="BLL7171 PROTEIN"/>
    <property type="match status" value="1"/>
</dbReference>
<dbReference type="EMBL" id="BOOO01000050">
    <property type="protein sequence ID" value="GII34452.1"/>
    <property type="molecule type" value="Genomic_DNA"/>
</dbReference>
<protein>
    <submittedName>
        <fullName evidence="3">Transcription initiation protein</fullName>
    </submittedName>
</protein>
<dbReference type="InterPro" id="IPR011008">
    <property type="entry name" value="Dimeric_a/b-barrel"/>
</dbReference>
<evidence type="ECO:0000256" key="1">
    <source>
        <dbReference type="ARBA" id="ARBA00007689"/>
    </source>
</evidence>
<keyword evidence="4" id="KW-1185">Reference proteome</keyword>
<name>A0A8J3U039_9ACTN</name>
<dbReference type="RefSeq" id="WP_239114497.1">
    <property type="nucleotide sequence ID" value="NZ_BOOO01000050.1"/>
</dbReference>
<dbReference type="AlphaFoldDB" id="A0A8J3U039"/>
<evidence type="ECO:0000259" key="2">
    <source>
        <dbReference type="Pfam" id="PF03795"/>
    </source>
</evidence>